<dbReference type="Proteomes" id="UP001321542">
    <property type="component" value="Chromosome"/>
</dbReference>
<gene>
    <name evidence="2" type="ORF">SGFS_081340</name>
</gene>
<evidence type="ECO:0000313" key="3">
    <source>
        <dbReference type="Proteomes" id="UP001321542"/>
    </source>
</evidence>
<dbReference type="RefSeq" id="WP_286257114.1">
    <property type="nucleotide sequence ID" value="NZ_AP018448.1"/>
</dbReference>
<reference evidence="2 3" key="2">
    <citation type="journal article" date="2023" name="ChemBioChem">
        <title>Acyltransferase Domain Exchange between Two Independent Type I Polyketide Synthases in the Same Producer Strain of Macrolide Antibiotics.</title>
        <authorList>
            <person name="Kudo F."/>
            <person name="Kishikawa K."/>
            <person name="Tsuboi K."/>
            <person name="Kido T."/>
            <person name="Usui T."/>
            <person name="Hashimoto J."/>
            <person name="Shin-Ya K."/>
            <person name="Miyanaga A."/>
            <person name="Eguchi T."/>
        </authorList>
    </citation>
    <scope>NUCLEOTIDE SEQUENCE [LARGE SCALE GENOMIC DNA]</scope>
    <source>
        <strain evidence="2 3">A-8890</strain>
    </source>
</reference>
<dbReference type="EMBL" id="AP018448">
    <property type="protein sequence ID" value="BBC36840.1"/>
    <property type="molecule type" value="Genomic_DNA"/>
</dbReference>
<evidence type="ECO:0000313" key="2">
    <source>
        <dbReference type="EMBL" id="BBC36840.1"/>
    </source>
</evidence>
<name>A0ABM7FJH1_9ACTN</name>
<sequence length="105" mass="11133">MNDSATAALDITASTDITDFPDSDTYDLVRAALTSTFRIPEDELSPDVTLEQLELDSLALAELILVLEESLGVKADGELATRTTTLAEVSAHLDELRAPTGAAGR</sequence>
<evidence type="ECO:0000259" key="1">
    <source>
        <dbReference type="PROSITE" id="PS50075"/>
    </source>
</evidence>
<feature type="domain" description="Carrier" evidence="1">
    <location>
        <begin position="23"/>
        <end position="97"/>
    </location>
</feature>
<protein>
    <recommendedName>
        <fullName evidence="1">Carrier domain-containing protein</fullName>
    </recommendedName>
</protein>
<dbReference type="Pfam" id="PF00550">
    <property type="entry name" value="PP-binding"/>
    <property type="match status" value="1"/>
</dbReference>
<dbReference type="Gene3D" id="1.10.1200.10">
    <property type="entry name" value="ACP-like"/>
    <property type="match status" value="1"/>
</dbReference>
<dbReference type="InterPro" id="IPR009081">
    <property type="entry name" value="PP-bd_ACP"/>
</dbReference>
<reference evidence="2 3" key="1">
    <citation type="journal article" date="2010" name="ChemBioChem">
        <title>Cloning and characterization of the biosynthetic gene cluster of 16-membered macrolide antibiotic FD-891: involvement of a dual functional cytochrome P450 monooxygenase catalyzing epoxidation and hydroxylation.</title>
        <authorList>
            <person name="Kudo F."/>
            <person name="Motegi A."/>
            <person name="Mizoue K."/>
            <person name="Eguchi T."/>
        </authorList>
    </citation>
    <scope>NUCLEOTIDE SEQUENCE [LARGE SCALE GENOMIC DNA]</scope>
    <source>
        <strain evidence="2 3">A-8890</strain>
    </source>
</reference>
<dbReference type="PROSITE" id="PS50075">
    <property type="entry name" value="CARRIER"/>
    <property type="match status" value="1"/>
</dbReference>
<keyword evidence="3" id="KW-1185">Reference proteome</keyword>
<organism evidence="2 3">
    <name type="scientific">Streptomyces graminofaciens</name>
    <dbReference type="NCBI Taxonomy" id="68212"/>
    <lineage>
        <taxon>Bacteria</taxon>
        <taxon>Bacillati</taxon>
        <taxon>Actinomycetota</taxon>
        <taxon>Actinomycetes</taxon>
        <taxon>Kitasatosporales</taxon>
        <taxon>Streptomycetaceae</taxon>
        <taxon>Streptomyces</taxon>
    </lineage>
</organism>
<dbReference type="InterPro" id="IPR036736">
    <property type="entry name" value="ACP-like_sf"/>
</dbReference>
<accession>A0ABM7FJH1</accession>
<dbReference type="SUPFAM" id="SSF47336">
    <property type="entry name" value="ACP-like"/>
    <property type="match status" value="1"/>
</dbReference>
<proteinExistence type="predicted"/>